<evidence type="ECO:0000256" key="13">
    <source>
        <dbReference type="SAM" id="MobiDB-lite"/>
    </source>
</evidence>
<evidence type="ECO:0000313" key="15">
    <source>
        <dbReference type="EMBL" id="KIM46348.1"/>
    </source>
</evidence>
<keyword evidence="10" id="KW-0539">Nucleus</keyword>
<evidence type="ECO:0000256" key="5">
    <source>
        <dbReference type="ARBA" id="ARBA00022695"/>
    </source>
</evidence>
<comment type="function">
    <text evidence="12">DNA-dependent RNA polymerase catalyzes the transcription of DNA into RNA using the four ribonucleoside triphosphates as substrates.</text>
</comment>
<evidence type="ECO:0000256" key="8">
    <source>
        <dbReference type="ARBA" id="ARBA00022842"/>
    </source>
</evidence>
<dbReference type="Gene3D" id="1.10.132.30">
    <property type="match status" value="1"/>
</dbReference>
<keyword evidence="7" id="KW-0862">Zinc</keyword>
<dbReference type="HOGENOM" id="CLU_000487_2_4_1"/>
<dbReference type="SUPFAM" id="SSF64484">
    <property type="entry name" value="beta and beta-prime subunits of DNA dependent RNA-polymerase"/>
    <property type="match status" value="1"/>
</dbReference>
<dbReference type="InterPro" id="IPR045867">
    <property type="entry name" value="DNA-dir_RpoC_beta_prime"/>
</dbReference>
<evidence type="ECO:0000256" key="11">
    <source>
        <dbReference type="ARBA" id="ARBA00048552"/>
    </source>
</evidence>
<evidence type="ECO:0000259" key="14">
    <source>
        <dbReference type="SMART" id="SM00663"/>
    </source>
</evidence>
<dbReference type="Pfam" id="PF00623">
    <property type="entry name" value="RNA_pol_Rpb1_2"/>
    <property type="match status" value="1"/>
</dbReference>
<dbReference type="InterPro" id="IPR007080">
    <property type="entry name" value="RNA_pol_Rpb1_1"/>
</dbReference>
<keyword evidence="16" id="KW-1185">Reference proteome</keyword>
<dbReference type="InterPro" id="IPR015699">
    <property type="entry name" value="DNA-dir_RNA_pol1_lsu_N"/>
</dbReference>
<dbReference type="InterPro" id="IPR000722">
    <property type="entry name" value="RNA_pol_asu"/>
</dbReference>
<feature type="compositionally biased region" description="Acidic residues" evidence="13">
    <location>
        <begin position="159"/>
        <end position="170"/>
    </location>
</feature>
<dbReference type="GO" id="GO:0003899">
    <property type="term" value="F:DNA-directed RNA polymerase activity"/>
    <property type="evidence" value="ECO:0007669"/>
    <property type="project" value="UniProtKB-EC"/>
</dbReference>
<dbReference type="Gene3D" id="2.40.40.20">
    <property type="match status" value="1"/>
</dbReference>
<keyword evidence="5 12" id="KW-0548">Nucleotidyltransferase</keyword>
<dbReference type="Gene3D" id="1.10.274.100">
    <property type="entry name" value="RNA polymerase Rpb1, domain 3"/>
    <property type="match status" value="1"/>
</dbReference>
<feature type="compositionally biased region" description="Acidic residues" evidence="13">
    <location>
        <begin position="1430"/>
        <end position="1441"/>
    </location>
</feature>
<dbReference type="FunFam" id="3.30.1490.180:FF:000003">
    <property type="entry name" value="DNA-directed RNA polymerase subunit"/>
    <property type="match status" value="1"/>
</dbReference>
<keyword evidence="6" id="KW-0479">Metal-binding</keyword>
<evidence type="ECO:0000256" key="10">
    <source>
        <dbReference type="ARBA" id="ARBA00023242"/>
    </source>
</evidence>
<reference evidence="15 16" key="1">
    <citation type="submission" date="2014-04" db="EMBL/GenBank/DDBJ databases">
        <authorList>
            <consortium name="DOE Joint Genome Institute"/>
            <person name="Kuo A."/>
            <person name="Gay G."/>
            <person name="Dore J."/>
            <person name="Kohler A."/>
            <person name="Nagy L.G."/>
            <person name="Floudas D."/>
            <person name="Copeland A."/>
            <person name="Barry K.W."/>
            <person name="Cichocki N."/>
            <person name="Veneault-Fourrey C."/>
            <person name="LaButti K."/>
            <person name="Lindquist E.A."/>
            <person name="Lipzen A."/>
            <person name="Lundell T."/>
            <person name="Morin E."/>
            <person name="Murat C."/>
            <person name="Sun H."/>
            <person name="Tunlid A."/>
            <person name="Henrissat B."/>
            <person name="Grigoriev I.V."/>
            <person name="Hibbett D.S."/>
            <person name="Martin F."/>
            <person name="Nordberg H.P."/>
            <person name="Cantor M.N."/>
            <person name="Hua S.X."/>
        </authorList>
    </citation>
    <scope>NUCLEOTIDE SEQUENCE [LARGE SCALE GENOMIC DNA]</scope>
    <source>
        <strain evidence="16">h7</strain>
    </source>
</reference>
<feature type="region of interest" description="Disordered" evidence="13">
    <location>
        <begin position="148"/>
        <end position="177"/>
    </location>
</feature>
<dbReference type="GO" id="GO:0005736">
    <property type="term" value="C:RNA polymerase I complex"/>
    <property type="evidence" value="ECO:0007669"/>
    <property type="project" value="UniProtKB-ARBA"/>
</dbReference>
<dbReference type="Pfam" id="PF04998">
    <property type="entry name" value="RNA_pol_Rpb1_5"/>
    <property type="match status" value="1"/>
</dbReference>
<dbReference type="PANTHER" id="PTHR19376:SF11">
    <property type="entry name" value="DNA-DIRECTED RNA POLYMERASE I SUBUNIT RPA1"/>
    <property type="match status" value="1"/>
</dbReference>
<dbReference type="Gene3D" id="4.10.860.120">
    <property type="entry name" value="RNA polymerase II, clamp domain"/>
    <property type="match status" value="1"/>
</dbReference>
<dbReference type="Pfam" id="PF05000">
    <property type="entry name" value="RNA_pol_Rpb1_4"/>
    <property type="match status" value="1"/>
</dbReference>
<keyword evidence="3 12" id="KW-0240">DNA-directed RNA polymerase</keyword>
<dbReference type="InterPro" id="IPR044893">
    <property type="entry name" value="RNA_pol_Rpb1_clamp_domain"/>
</dbReference>
<keyword evidence="8" id="KW-0460">Magnesium</keyword>
<dbReference type="Gene3D" id="1.10.357.120">
    <property type="match status" value="1"/>
</dbReference>
<dbReference type="Gene3D" id="1.10.150.390">
    <property type="match status" value="1"/>
</dbReference>
<proteinExistence type="inferred from homology"/>
<evidence type="ECO:0000256" key="7">
    <source>
        <dbReference type="ARBA" id="ARBA00022833"/>
    </source>
</evidence>
<dbReference type="InterPro" id="IPR047107">
    <property type="entry name" value="DNA-dir_RNA_pol1_lsu_C"/>
</dbReference>
<dbReference type="Pfam" id="PF04983">
    <property type="entry name" value="RNA_pol_Rpb1_3"/>
    <property type="match status" value="1"/>
</dbReference>
<name>A0A0C2Y928_HEBCY</name>
<dbReference type="Gene3D" id="6.10.250.2940">
    <property type="match status" value="1"/>
</dbReference>
<evidence type="ECO:0000313" key="16">
    <source>
        <dbReference type="Proteomes" id="UP000053424"/>
    </source>
</evidence>
<dbReference type="Gene3D" id="3.30.1490.180">
    <property type="entry name" value="RNA polymerase ii"/>
    <property type="match status" value="1"/>
</dbReference>
<dbReference type="FunFam" id="4.10.860.120:FF:000006">
    <property type="entry name" value="DNA-directed RNA polymerase subunit"/>
    <property type="match status" value="1"/>
</dbReference>
<dbReference type="InterPro" id="IPR007081">
    <property type="entry name" value="RNA_pol_Rpb1_5"/>
</dbReference>
<evidence type="ECO:0000256" key="4">
    <source>
        <dbReference type="ARBA" id="ARBA00022679"/>
    </source>
</evidence>
<dbReference type="OrthoDB" id="270392at2759"/>
<comment type="subcellular location">
    <subcellularLocation>
        <location evidence="1">Nucleus</location>
    </subcellularLocation>
</comment>
<reference evidence="16" key="2">
    <citation type="submission" date="2015-01" db="EMBL/GenBank/DDBJ databases">
        <title>Evolutionary Origins and Diversification of the Mycorrhizal Mutualists.</title>
        <authorList>
            <consortium name="DOE Joint Genome Institute"/>
            <consortium name="Mycorrhizal Genomics Consortium"/>
            <person name="Kohler A."/>
            <person name="Kuo A."/>
            <person name="Nagy L.G."/>
            <person name="Floudas D."/>
            <person name="Copeland A."/>
            <person name="Barry K.W."/>
            <person name="Cichocki N."/>
            <person name="Veneault-Fourrey C."/>
            <person name="LaButti K."/>
            <person name="Lindquist E.A."/>
            <person name="Lipzen A."/>
            <person name="Lundell T."/>
            <person name="Morin E."/>
            <person name="Murat C."/>
            <person name="Riley R."/>
            <person name="Ohm R."/>
            <person name="Sun H."/>
            <person name="Tunlid A."/>
            <person name="Henrissat B."/>
            <person name="Grigoriev I.V."/>
            <person name="Hibbett D.S."/>
            <person name="Martin F."/>
        </authorList>
    </citation>
    <scope>NUCLEOTIDE SEQUENCE [LARGE SCALE GENOMIC DNA]</scope>
    <source>
        <strain evidence="16">h7</strain>
    </source>
</reference>
<dbReference type="InterPro" id="IPR007066">
    <property type="entry name" value="RNA_pol_Rpb1_3"/>
</dbReference>
<accession>A0A0C2Y928</accession>
<comment type="catalytic activity">
    <reaction evidence="11 12">
        <text>RNA(n) + a ribonucleoside 5'-triphosphate = RNA(n+1) + diphosphate</text>
        <dbReference type="Rhea" id="RHEA:21248"/>
        <dbReference type="Rhea" id="RHEA-COMP:14527"/>
        <dbReference type="Rhea" id="RHEA-COMP:17342"/>
        <dbReference type="ChEBI" id="CHEBI:33019"/>
        <dbReference type="ChEBI" id="CHEBI:61557"/>
        <dbReference type="ChEBI" id="CHEBI:140395"/>
        <dbReference type="EC" id="2.7.7.6"/>
    </reaction>
</comment>
<sequence length="1733" mass="193969">MNIAHSLPSTVTGVSFSFLTSQDIRRISVKQIVNPVLLDDLNRPNIGGLYDPALGPSDRSDICASCHLTYFTCPGHYGHIELPAPVFHPLFMGNMFNLLRGVCMFCHRFKMSRTVLWKYLAKLRLLERGLLEASQGVDDIHLRVSRAQGRAKGGKNQEDEGDDGSEEEQEPGVSDESPQEFIARINLYVAIHLARAPQNTRDSYKDGLIYQARKDLINEFLKACILKKCQNVDCSCVAYTYRKEGHIKVIEYDLSVKQKAQLTRKRPDVLLAEKAGSYSLLTSEATDADVEMDSMEVEEESEEDGEEELEGEDVMSDLEKKGSALPRAANGRVKTLRGRNERVVAPEECRAHLRRLFHNERIMCALIFGRHGPFAPLSRDQLSFASADMFFLEVLPVSPTRFRPPAKMGDTLFEHPQNELLARVLQTSYRMRDLNISLREASQKRPEFDAATRKTIITALLDRLVQLQIDVNSFMDSSKNPQIVRQGKLPPAGVKQGLEKKEGLFRKHMMGKRVNYAARSVISPDVNIEPNEIGVPPVFARKLTFPEPVTPANFHEMRQLVITGPHGYPGATMVEYEDGHQQSLDKLTVEQRTAIANQLLTPQEGDRATSSRLGLFTRTTAVNKKVYRHLRDGDVLILNRQPTLHKPSMMTHKARVLQGEKTIRMHYANCNSYNADFDGDEMNIHFPQNHVACAEAMTIANTDNQYLVPTSGNPIRGLIQDHVVAGVWMTSQNTFFDREEYFQLLYGALRPEDDLDPGSRLITLPPTIWKPKPLWTGKQLISTVLKNLTPRQFEGLNLEAKTKVPGKLWGGDSKEDKVFFMDGELLCGVLDKAAFGASDYGLVHSIYELYGPDIAGRLLGILSRLFTKFLQHRAFTCRMDDLMLTPSGDEKRNNLLEKGKNLGPEGAVENFPSLSTTAKAEIPAALRALLEDVLRDDNKMAGLDMTVKTKLSKLTSSISDACLPDGLLRKFPYNHMQTMTLSGAKGSAVNVRQISCALGQQELEGRRVPVMVSGKTLPSFRPFETKAIAGGYVASRFLTGIKPQEFYFHCMAGREGLIDTAVKTSRSGYLQRCLIKHLEGIRVHYDNTVRGSDNSIYQFVYGGDALDVTKQKHLYQFDFIAQNNVSFARRLKPYEVLDVVDTTTAVSYMKKVLKRSADRPKRGMRSKRDKYDPALSMYNPTRFMGSTSEEFAAAVDSYVKSNPPHLQAETVANHKNRKVLMDPKQFRILMNHKYLRSLVEPGEAVGLLASQGVGEPSTQMTLNTFHFAGHGAANVTLGIPRLREIVMTASQKPKTPSMTMKVRPGISPHDISLFCKRASRVTLSQVVDNVTVQEELRAEGQARRTQFTVDINFYPKHEYQEEHDLEPTEILAAFSVKFPLTLKKEMLIEIKKLDADLKSQMLQLGQGKKVKSREVEENDNEDSPRKGKDDDEGSEIGDGDADDAKHARQKKQQATYDSDEEDAEEVGAYDDDAIEAEFAEGDEASDEPMVKKMKPSSFKSLVNHASDLFQRHLQYCTSFGFDENKCTFKLEFPPEMPKLLFVGIVERACRATVIREIPGISDCFQVKDDGQKGSEPEIKLTTNGSNLRGMWEFASGSDESILEDDDIYSNDIYAILNTYGVEMARAAILREMKGIFAVYSIDVNKRHLELIADYMTFDGGYKPFNRKGISTNPSPLLKASYETTAAFLSDATLYGDFDDLTSPSGNIVLGRPNATGTGVFDVVMAADPLGSKV</sequence>
<evidence type="ECO:0000256" key="12">
    <source>
        <dbReference type="RuleBase" id="RU004279"/>
    </source>
</evidence>
<feature type="domain" description="RNA polymerase N-terminal" evidence="14">
    <location>
        <begin position="388"/>
        <end position="730"/>
    </location>
</feature>
<evidence type="ECO:0000256" key="9">
    <source>
        <dbReference type="ARBA" id="ARBA00023163"/>
    </source>
</evidence>
<dbReference type="SMART" id="SM00663">
    <property type="entry name" value="RPOLA_N"/>
    <property type="match status" value="1"/>
</dbReference>
<protein>
    <recommendedName>
        <fullName evidence="12">DNA-directed RNA polymerase subunit</fullName>
        <ecNumber evidence="12">2.7.7.6</ecNumber>
    </recommendedName>
</protein>
<dbReference type="EMBL" id="KN831771">
    <property type="protein sequence ID" value="KIM46348.1"/>
    <property type="molecule type" value="Genomic_DNA"/>
</dbReference>
<evidence type="ECO:0000256" key="6">
    <source>
        <dbReference type="ARBA" id="ARBA00022723"/>
    </source>
</evidence>
<evidence type="ECO:0000256" key="3">
    <source>
        <dbReference type="ARBA" id="ARBA00022478"/>
    </source>
</evidence>
<dbReference type="Gene3D" id="3.30.70.2850">
    <property type="match status" value="1"/>
</dbReference>
<dbReference type="CDD" id="cd02735">
    <property type="entry name" value="RNAP_I_Rpa1_C"/>
    <property type="match status" value="1"/>
</dbReference>
<dbReference type="GO" id="GO:0003677">
    <property type="term" value="F:DNA binding"/>
    <property type="evidence" value="ECO:0007669"/>
    <property type="project" value="InterPro"/>
</dbReference>
<dbReference type="Pfam" id="PF04997">
    <property type="entry name" value="RNA_pol_Rpb1_1"/>
    <property type="match status" value="1"/>
</dbReference>
<comment type="similarity">
    <text evidence="2 12">Belongs to the RNA polymerase beta' chain family.</text>
</comment>
<dbReference type="GO" id="GO:0006351">
    <property type="term" value="P:DNA-templated transcription"/>
    <property type="evidence" value="ECO:0007669"/>
    <property type="project" value="InterPro"/>
</dbReference>
<dbReference type="InterPro" id="IPR038120">
    <property type="entry name" value="Rpb1_funnel_sf"/>
</dbReference>
<feature type="region of interest" description="Disordered" evidence="13">
    <location>
        <begin position="1404"/>
        <end position="1465"/>
    </location>
</feature>
<gene>
    <name evidence="15" type="ORF">M413DRAFT_441434</name>
</gene>
<feature type="region of interest" description="Disordered" evidence="13">
    <location>
        <begin position="293"/>
        <end position="314"/>
    </location>
</feature>
<dbReference type="InterPro" id="IPR042102">
    <property type="entry name" value="RNA_pol_Rpb1_3_sf"/>
</dbReference>
<dbReference type="EC" id="2.7.7.6" evidence="12"/>
<evidence type="ECO:0000256" key="1">
    <source>
        <dbReference type="ARBA" id="ARBA00004123"/>
    </source>
</evidence>
<evidence type="ECO:0000256" key="2">
    <source>
        <dbReference type="ARBA" id="ARBA00006460"/>
    </source>
</evidence>
<dbReference type="CDD" id="cd01435">
    <property type="entry name" value="RNAP_I_RPA1_N"/>
    <property type="match status" value="1"/>
</dbReference>
<organism evidence="15 16">
    <name type="scientific">Hebeloma cylindrosporum</name>
    <dbReference type="NCBI Taxonomy" id="76867"/>
    <lineage>
        <taxon>Eukaryota</taxon>
        <taxon>Fungi</taxon>
        <taxon>Dikarya</taxon>
        <taxon>Basidiomycota</taxon>
        <taxon>Agaricomycotina</taxon>
        <taxon>Agaricomycetes</taxon>
        <taxon>Agaricomycetidae</taxon>
        <taxon>Agaricales</taxon>
        <taxon>Agaricineae</taxon>
        <taxon>Hymenogastraceae</taxon>
        <taxon>Hebeloma</taxon>
    </lineage>
</organism>
<keyword evidence="4 12" id="KW-0808">Transferase</keyword>
<dbReference type="PANTHER" id="PTHR19376">
    <property type="entry name" value="DNA-DIRECTED RNA POLYMERASE"/>
    <property type="match status" value="1"/>
</dbReference>
<dbReference type="InterPro" id="IPR007083">
    <property type="entry name" value="RNA_pol_Rpb1_4"/>
</dbReference>
<dbReference type="GO" id="GO:0046872">
    <property type="term" value="F:metal ion binding"/>
    <property type="evidence" value="ECO:0007669"/>
    <property type="project" value="UniProtKB-KW"/>
</dbReference>
<dbReference type="STRING" id="686832.A0A0C2Y928"/>
<dbReference type="FunFam" id="2.40.40.20:FF:000019">
    <property type="entry name" value="DNA-directed RNA polymerase II subunit RPB1"/>
    <property type="match status" value="1"/>
</dbReference>
<dbReference type="FunFam" id="1.10.274.100:FF:000006">
    <property type="entry name" value="DNA-directed RNA polymerase subunit"/>
    <property type="match status" value="1"/>
</dbReference>
<dbReference type="Proteomes" id="UP000053424">
    <property type="component" value="Unassembled WGS sequence"/>
</dbReference>
<keyword evidence="9 12" id="KW-0804">Transcription</keyword>
<dbReference type="InterPro" id="IPR006592">
    <property type="entry name" value="RNA_pol_N"/>
</dbReference>